<dbReference type="RefSeq" id="WP_087359333.1">
    <property type="nucleotide sequence ID" value="NZ_NFLJ01000036.1"/>
</dbReference>
<comment type="caution">
    <text evidence="1">The sequence shown here is derived from an EMBL/GenBank/DDBJ whole genome shotgun (WGS) entry which is preliminary data.</text>
</comment>
<name>A0A1Y4SW82_9FIRM</name>
<gene>
    <name evidence="1" type="ORF">B5E75_11370</name>
</gene>
<proteinExistence type="predicted"/>
<reference evidence="1 2" key="1">
    <citation type="journal article" date="2018" name="BMC Genomics">
        <title>Whole genome sequencing and function prediction of 133 gut anaerobes isolated from chicken caecum in pure cultures.</title>
        <authorList>
            <person name="Medvecky M."/>
            <person name="Cejkova D."/>
            <person name="Polansky O."/>
            <person name="Karasova D."/>
            <person name="Kubasova T."/>
            <person name="Cizek A."/>
            <person name="Rychlik I."/>
        </authorList>
    </citation>
    <scope>NUCLEOTIDE SEQUENCE [LARGE SCALE GENOMIC DNA]</scope>
    <source>
        <strain evidence="1 2">An13</strain>
    </source>
</reference>
<dbReference type="Proteomes" id="UP000195305">
    <property type="component" value="Unassembled WGS sequence"/>
</dbReference>
<evidence type="ECO:0000313" key="1">
    <source>
        <dbReference type="EMBL" id="OUQ33192.1"/>
    </source>
</evidence>
<dbReference type="OrthoDB" id="1654682at2"/>
<evidence type="ECO:0000313" key="2">
    <source>
        <dbReference type="Proteomes" id="UP000195305"/>
    </source>
</evidence>
<dbReference type="EMBL" id="NFLJ01000036">
    <property type="protein sequence ID" value="OUQ33192.1"/>
    <property type="molecule type" value="Genomic_DNA"/>
</dbReference>
<dbReference type="AlphaFoldDB" id="A0A1Y4SW82"/>
<keyword evidence="2" id="KW-1185">Reference proteome</keyword>
<protein>
    <submittedName>
        <fullName evidence="1">Molecular chaperone Hsp90</fullName>
    </submittedName>
</protein>
<accession>A0A1Y4SW82</accession>
<organism evidence="1 2">
    <name type="scientific">Massilimicrobiota timonensis</name>
    <dbReference type="NCBI Taxonomy" id="1776392"/>
    <lineage>
        <taxon>Bacteria</taxon>
        <taxon>Bacillati</taxon>
        <taxon>Bacillota</taxon>
        <taxon>Erysipelotrichia</taxon>
        <taxon>Erysipelotrichales</taxon>
        <taxon>Erysipelotrichaceae</taxon>
        <taxon>Massilimicrobiota</taxon>
    </lineage>
</organism>
<sequence>MNKEILNEVVEFTHELLKTPTCCQELKDVANEWLNAIGSENEKVMTEKYVAELKEDIMPIENLIAFADSKAGQDYFGEKTAKDIVVHSKEIQAQGAQYCDCPACAIVEKILKKCGEIK</sequence>